<feature type="compositionally biased region" description="Basic and acidic residues" evidence="1">
    <location>
        <begin position="713"/>
        <end position="731"/>
    </location>
</feature>
<reference evidence="5" key="1">
    <citation type="submission" date="2012-12" db="EMBL/GenBank/DDBJ databases">
        <authorList>
            <person name="Hellsten U."/>
            <person name="Grimwood J."/>
            <person name="Chapman J.A."/>
            <person name="Shapiro H."/>
            <person name="Aerts A."/>
            <person name="Otillar R.P."/>
            <person name="Terry A.Y."/>
            <person name="Boore J.L."/>
            <person name="Simakov O."/>
            <person name="Marletaz F."/>
            <person name="Cho S.-J."/>
            <person name="Edsinger-Gonzales E."/>
            <person name="Havlak P."/>
            <person name="Kuo D.-H."/>
            <person name="Larsson T."/>
            <person name="Lv J."/>
            <person name="Arendt D."/>
            <person name="Savage R."/>
            <person name="Osoegawa K."/>
            <person name="de Jong P."/>
            <person name="Lindberg D.R."/>
            <person name="Seaver E.C."/>
            <person name="Weisblat D.A."/>
            <person name="Putnam N.H."/>
            <person name="Grigoriev I.V."/>
            <person name="Rokhsar D.S."/>
        </authorList>
    </citation>
    <scope>NUCLEOTIDE SEQUENCE</scope>
    <source>
        <strain evidence="5">I ESC-2004</strain>
    </source>
</reference>
<sequence length="731" mass="81119">MLNGGGGVVSVLKGVTPVALNGVSFKAKVTASSGVIIAVALTAIGGFLWFVKRRRHRTVSNMSSGSEHSSTDMADVQMKHSSEKNELIRDKTTSTVRRRQTEGATTNKKRQGMVMEEQQPCLCRDENSNNLDYEHIAKEVCAQVLSESIKTFNREARGSHERRLCDADAKKRFAVGSTSDVEREEPTAAGMGAVQDKQDVHTSETESHGEGVVQNEGITCDGDNKGVQRCDDEENSADSAVVSEYGGNSSENDDLMRDDVEEDVNANVEHAEDAALESMDARGEMDITRANGMDKGAPVRDSGICELKEIPDNVEIETDYDEIVAGSKLDNFSTPPIESVKTTDDIDSVEASVQIKLNKECNSSEDLSVSPKEEIKTTELEVVEPSEPSEVTSSSALLMTKLTDEKQRRRSAEEWTEIFEFELEAHIKARVEAEQKCAEMKSKYQRLLRKYKELKSGKHHWETEEEMEQMSISDEESGIDDCHGRGKPFSSLGSLKRHWSERREQKDASLPHRTEEPLDELLDQNEVRRQPVRVKIQGTPPPSPLRTSTPVTSQRSQRGTEQSELSSVLDGTSQDSISNVTRTRQAWETLFTSGVKASPSTSPLLHRKTGHEECASMNSSILSAKELWEEKVFHGSNPNLKLHENGSMISDDPDVLREYKETSTTEAVLADSISNINETRALWETKLAQEEEEAAAMKVLNSSSRRSPKILRLQKERLSASESHPEDESTA</sequence>
<feature type="region of interest" description="Disordered" evidence="1">
    <location>
        <begin position="61"/>
        <end position="113"/>
    </location>
</feature>
<dbReference type="EMBL" id="KB300094">
    <property type="protein sequence ID" value="ELU07209.1"/>
    <property type="molecule type" value="Genomic_DNA"/>
</dbReference>
<name>R7UKZ3_CAPTE</name>
<keyword evidence="2" id="KW-1133">Transmembrane helix</keyword>
<feature type="region of interest" description="Disordered" evidence="1">
    <location>
        <begin position="455"/>
        <end position="577"/>
    </location>
</feature>
<feature type="region of interest" description="Disordered" evidence="1">
    <location>
        <begin position="698"/>
        <end position="731"/>
    </location>
</feature>
<keyword evidence="2" id="KW-0812">Transmembrane</keyword>
<reference evidence="4" key="3">
    <citation type="submission" date="2015-06" db="UniProtKB">
        <authorList>
            <consortium name="EnsemblMetazoa"/>
        </authorList>
    </citation>
    <scope>IDENTIFICATION</scope>
</reference>
<protein>
    <submittedName>
        <fullName evidence="3 4">Uncharacterized protein</fullName>
    </submittedName>
</protein>
<feature type="compositionally biased region" description="Polar residues" evidence="1">
    <location>
        <begin position="554"/>
        <end position="577"/>
    </location>
</feature>
<gene>
    <name evidence="3" type="ORF">CAPTEDRAFT_190131</name>
</gene>
<feature type="compositionally biased region" description="Polar residues" evidence="1">
    <location>
        <begin position="61"/>
        <end position="72"/>
    </location>
</feature>
<dbReference type="OMA" id="ETRQDDH"/>
<evidence type="ECO:0000256" key="1">
    <source>
        <dbReference type="SAM" id="MobiDB-lite"/>
    </source>
</evidence>
<organism evidence="3">
    <name type="scientific">Capitella teleta</name>
    <name type="common">Polychaete worm</name>
    <dbReference type="NCBI Taxonomy" id="283909"/>
    <lineage>
        <taxon>Eukaryota</taxon>
        <taxon>Metazoa</taxon>
        <taxon>Spiralia</taxon>
        <taxon>Lophotrochozoa</taxon>
        <taxon>Annelida</taxon>
        <taxon>Polychaeta</taxon>
        <taxon>Sedentaria</taxon>
        <taxon>Scolecida</taxon>
        <taxon>Capitellidae</taxon>
        <taxon>Capitella</taxon>
    </lineage>
</organism>
<feature type="compositionally biased region" description="Acidic residues" evidence="1">
    <location>
        <begin position="463"/>
        <end position="479"/>
    </location>
</feature>
<reference evidence="3 5" key="2">
    <citation type="journal article" date="2013" name="Nature">
        <title>Insights into bilaterian evolution from three spiralian genomes.</title>
        <authorList>
            <person name="Simakov O."/>
            <person name="Marletaz F."/>
            <person name="Cho S.J."/>
            <person name="Edsinger-Gonzales E."/>
            <person name="Havlak P."/>
            <person name="Hellsten U."/>
            <person name="Kuo D.H."/>
            <person name="Larsson T."/>
            <person name="Lv J."/>
            <person name="Arendt D."/>
            <person name="Savage R."/>
            <person name="Osoegawa K."/>
            <person name="de Jong P."/>
            <person name="Grimwood J."/>
            <person name="Chapman J.A."/>
            <person name="Shapiro H."/>
            <person name="Aerts A."/>
            <person name="Otillar R.P."/>
            <person name="Terry A.Y."/>
            <person name="Boore J.L."/>
            <person name="Grigoriev I.V."/>
            <person name="Lindberg D.R."/>
            <person name="Seaver E.C."/>
            <person name="Weisblat D.A."/>
            <person name="Putnam N.H."/>
            <person name="Rokhsar D.S."/>
        </authorList>
    </citation>
    <scope>NUCLEOTIDE SEQUENCE</scope>
    <source>
        <strain evidence="3 5">I ESC-2004</strain>
    </source>
</reference>
<feature type="compositionally biased region" description="Basic and acidic residues" evidence="1">
    <location>
        <begin position="501"/>
        <end position="516"/>
    </location>
</feature>
<evidence type="ECO:0000313" key="5">
    <source>
        <dbReference type="Proteomes" id="UP000014760"/>
    </source>
</evidence>
<accession>R7UKZ3</accession>
<evidence type="ECO:0000256" key="2">
    <source>
        <dbReference type="SAM" id="Phobius"/>
    </source>
</evidence>
<dbReference type="EMBL" id="AMQN01001137">
    <property type="status" value="NOT_ANNOTATED_CDS"/>
    <property type="molecule type" value="Genomic_DNA"/>
</dbReference>
<dbReference type="HOGENOM" id="CLU_379101_0_0_1"/>
<feature type="compositionally biased region" description="Basic and acidic residues" evidence="1">
    <location>
        <begin position="77"/>
        <end position="92"/>
    </location>
</feature>
<evidence type="ECO:0000313" key="3">
    <source>
        <dbReference type="EMBL" id="ELU07209.1"/>
    </source>
</evidence>
<dbReference type="AlphaFoldDB" id="R7UKZ3"/>
<proteinExistence type="predicted"/>
<feature type="region of interest" description="Disordered" evidence="1">
    <location>
        <begin position="176"/>
        <end position="254"/>
    </location>
</feature>
<keyword evidence="2" id="KW-0472">Membrane</keyword>
<keyword evidence="5" id="KW-1185">Reference proteome</keyword>
<feature type="transmembrane region" description="Helical" evidence="2">
    <location>
        <begin position="29"/>
        <end position="51"/>
    </location>
</feature>
<evidence type="ECO:0000313" key="4">
    <source>
        <dbReference type="EnsemblMetazoa" id="CapteP190131"/>
    </source>
</evidence>
<dbReference type="Proteomes" id="UP000014760">
    <property type="component" value="Unassembled WGS sequence"/>
</dbReference>
<dbReference type="EnsemblMetazoa" id="CapteT190131">
    <property type="protein sequence ID" value="CapteP190131"/>
    <property type="gene ID" value="CapteG190131"/>
</dbReference>
<feature type="compositionally biased region" description="Basic and acidic residues" evidence="1">
    <location>
        <begin position="196"/>
        <end position="209"/>
    </location>
</feature>